<organism evidence="7 8">
    <name type="scientific">Brevibacillus fluminis</name>
    <dbReference type="NCBI Taxonomy" id="511487"/>
    <lineage>
        <taxon>Bacteria</taxon>
        <taxon>Bacillati</taxon>
        <taxon>Bacillota</taxon>
        <taxon>Bacilli</taxon>
        <taxon>Bacillales</taxon>
        <taxon>Paenibacillaceae</taxon>
        <taxon>Brevibacillus</taxon>
    </lineage>
</organism>
<keyword evidence="4 5" id="KW-0472">Membrane</keyword>
<feature type="domain" description="Amino acid permease/ SLC12A" evidence="6">
    <location>
        <begin position="15"/>
        <end position="429"/>
    </location>
</feature>
<dbReference type="OrthoDB" id="9762947at2"/>
<sequence>MENHPQLNRSLRLWHIVLIGLGYMAPMAVFDTFGIVAEVTDGHVPAAYVLTLVAILFTASSYGKMVQVYPTAGSAYTYTSRTINSHVGFLVGWSALLDYLFLPMINALLTKIYLSAAFPEVPGWIWIVGFVLFITVVNIWNIKIGASINGLLVLFQFATVVIFVFLAVKGLHQGDGTGKLLSLQPFFTETMDASTLLTGASILCFSFLGFDAVTTLTEETIDPKRNIPRGIFLVALIGGALFIVASYFTQSLFPDVSKLQNPEGASPEIALYIGGLLFQSVFLAAALTSTIASGIVSHVSASRLLYAMGRDNVLPARFFAYVHPKFQTPLYNVFLIGLLSLTALWLDLLTATSFINFGALVAFTFVHLSVIAHYVVKQKERSLKAVFQYIVSPLIGMSFILFLWYNLEPTSLYLGFAWSLIGFIYLLVFTRCFTRKPPQIDLNVE</sequence>
<keyword evidence="8" id="KW-1185">Reference proteome</keyword>
<comment type="caution">
    <text evidence="7">The sequence shown here is derived from an EMBL/GenBank/DDBJ whole genome shotgun (WGS) entry which is preliminary data.</text>
</comment>
<evidence type="ECO:0000256" key="5">
    <source>
        <dbReference type="SAM" id="Phobius"/>
    </source>
</evidence>
<dbReference type="Proteomes" id="UP000271031">
    <property type="component" value="Unassembled WGS sequence"/>
</dbReference>
<feature type="transmembrane region" description="Helical" evidence="5">
    <location>
        <begin position="330"/>
        <end position="348"/>
    </location>
</feature>
<dbReference type="GO" id="GO:0055085">
    <property type="term" value="P:transmembrane transport"/>
    <property type="evidence" value="ECO:0007669"/>
    <property type="project" value="InterPro"/>
</dbReference>
<evidence type="ECO:0000256" key="2">
    <source>
        <dbReference type="ARBA" id="ARBA00022692"/>
    </source>
</evidence>
<evidence type="ECO:0000313" key="7">
    <source>
        <dbReference type="EMBL" id="RNB92275.1"/>
    </source>
</evidence>
<dbReference type="EMBL" id="RHHQ01000003">
    <property type="protein sequence ID" value="RNB92275.1"/>
    <property type="molecule type" value="Genomic_DNA"/>
</dbReference>
<keyword evidence="2 5" id="KW-0812">Transmembrane</keyword>
<keyword evidence="3 5" id="KW-1133">Transmembrane helix</keyword>
<comment type="subcellular location">
    <subcellularLocation>
        <location evidence="1">Membrane</location>
        <topology evidence="1">Multi-pass membrane protein</topology>
    </subcellularLocation>
</comment>
<feature type="transmembrane region" description="Helical" evidence="5">
    <location>
        <begin position="152"/>
        <end position="171"/>
    </location>
</feature>
<dbReference type="GO" id="GO:0016020">
    <property type="term" value="C:membrane"/>
    <property type="evidence" value="ECO:0007669"/>
    <property type="project" value="UniProtKB-SubCell"/>
</dbReference>
<feature type="transmembrane region" description="Helical" evidence="5">
    <location>
        <begin position="231"/>
        <end position="249"/>
    </location>
</feature>
<feature type="transmembrane region" description="Helical" evidence="5">
    <location>
        <begin position="87"/>
        <end position="109"/>
    </location>
</feature>
<dbReference type="InterPro" id="IPR004841">
    <property type="entry name" value="AA-permease/SLC12A_dom"/>
</dbReference>
<dbReference type="RefSeq" id="WP_122915981.1">
    <property type="nucleotide sequence ID" value="NZ_RHHQ01000003.1"/>
</dbReference>
<feature type="transmembrane region" description="Helical" evidence="5">
    <location>
        <begin position="269"/>
        <end position="296"/>
    </location>
</feature>
<feature type="transmembrane region" description="Helical" evidence="5">
    <location>
        <begin position="191"/>
        <end position="210"/>
    </location>
</feature>
<evidence type="ECO:0000313" key="8">
    <source>
        <dbReference type="Proteomes" id="UP000271031"/>
    </source>
</evidence>
<evidence type="ECO:0000256" key="4">
    <source>
        <dbReference type="ARBA" id="ARBA00023136"/>
    </source>
</evidence>
<feature type="transmembrane region" description="Helical" evidence="5">
    <location>
        <begin position="386"/>
        <end position="405"/>
    </location>
</feature>
<evidence type="ECO:0000256" key="3">
    <source>
        <dbReference type="ARBA" id="ARBA00022989"/>
    </source>
</evidence>
<dbReference type="Gene3D" id="1.20.1740.10">
    <property type="entry name" value="Amino acid/polyamine transporter I"/>
    <property type="match status" value="1"/>
</dbReference>
<evidence type="ECO:0000259" key="6">
    <source>
        <dbReference type="Pfam" id="PF00324"/>
    </source>
</evidence>
<evidence type="ECO:0000256" key="1">
    <source>
        <dbReference type="ARBA" id="ARBA00004141"/>
    </source>
</evidence>
<dbReference type="AlphaFoldDB" id="A0A3M8DXK8"/>
<accession>A0A3M8DXK8</accession>
<dbReference type="PANTHER" id="PTHR42770">
    <property type="entry name" value="AMINO ACID TRANSPORTER-RELATED"/>
    <property type="match status" value="1"/>
</dbReference>
<gene>
    <name evidence="7" type="ORF">EDM56_00815</name>
</gene>
<proteinExistence type="predicted"/>
<feature type="transmembrane region" description="Helical" evidence="5">
    <location>
        <begin position="47"/>
        <end position="66"/>
    </location>
</feature>
<dbReference type="PANTHER" id="PTHR42770:SF8">
    <property type="entry name" value="PUTRESCINE IMPORTER PUUP"/>
    <property type="match status" value="1"/>
</dbReference>
<protein>
    <submittedName>
        <fullName evidence="7">APC family permease</fullName>
    </submittedName>
</protein>
<reference evidence="7 8" key="1">
    <citation type="submission" date="2018-10" db="EMBL/GenBank/DDBJ databases">
        <title>Phylogenomics of Brevibacillus.</title>
        <authorList>
            <person name="Dunlap C."/>
        </authorList>
    </citation>
    <scope>NUCLEOTIDE SEQUENCE [LARGE SCALE GENOMIC DNA]</scope>
    <source>
        <strain evidence="7 8">JCM 15716</strain>
    </source>
</reference>
<dbReference type="PIRSF" id="PIRSF006060">
    <property type="entry name" value="AA_transporter"/>
    <property type="match status" value="1"/>
</dbReference>
<name>A0A3M8DXK8_9BACL</name>
<feature type="transmembrane region" description="Helical" evidence="5">
    <location>
        <begin position="354"/>
        <end position="374"/>
    </location>
</feature>
<feature type="transmembrane region" description="Helical" evidence="5">
    <location>
        <begin position="411"/>
        <end position="429"/>
    </location>
</feature>
<feature type="transmembrane region" description="Helical" evidence="5">
    <location>
        <begin position="12"/>
        <end position="35"/>
    </location>
</feature>
<dbReference type="InterPro" id="IPR050367">
    <property type="entry name" value="APC_superfamily"/>
</dbReference>
<dbReference type="Pfam" id="PF00324">
    <property type="entry name" value="AA_permease"/>
    <property type="match status" value="1"/>
</dbReference>
<feature type="transmembrane region" description="Helical" evidence="5">
    <location>
        <begin position="121"/>
        <end position="140"/>
    </location>
</feature>